<dbReference type="GO" id="GO:0032259">
    <property type="term" value="P:methylation"/>
    <property type="evidence" value="ECO:0007669"/>
    <property type="project" value="UniProtKB-KW"/>
</dbReference>
<dbReference type="GO" id="GO:0008168">
    <property type="term" value="F:methyltransferase activity"/>
    <property type="evidence" value="ECO:0007669"/>
    <property type="project" value="UniProtKB-KW"/>
</dbReference>
<accession>A0ABU5VT42</accession>
<dbReference type="Proteomes" id="UP001302274">
    <property type="component" value="Unassembled WGS sequence"/>
</dbReference>
<name>A0ABU5VT42_9BACT</name>
<comment type="caution">
    <text evidence="3">The sequence shown here is derived from an EMBL/GenBank/DDBJ whole genome shotgun (WGS) entry which is preliminary data.</text>
</comment>
<dbReference type="SUPFAM" id="SSF53335">
    <property type="entry name" value="S-adenosyl-L-methionine-dependent methyltransferases"/>
    <property type="match status" value="1"/>
</dbReference>
<dbReference type="Gene3D" id="3.40.50.150">
    <property type="entry name" value="Vaccinia Virus protein VP39"/>
    <property type="match status" value="1"/>
</dbReference>
<dbReference type="InterPro" id="IPR050447">
    <property type="entry name" value="Erg6_SMT_methyltransf"/>
</dbReference>
<sequence length="280" mass="32082">MATPKDSNEKKDFPYLHGFSPVEQERLRSQARFAEHTIYQNVNFSSAKRVLEVGCGVGAQSEILLRRFPNIHLTGIDLSDKQLAAAKGSLSKLSYADNRYDLHQMNAENLTFTTENFDGAFLCFVLEHVPDPRRVLSEVRRVLSPGGTVYVTEVLNSSFFLDPYSPNTLKYWMAFNDYQYDQKGDPFMGAKLGNLLMQIGFRNIETEVKTWFLDNRHPQKRKEMIEFWSELLMSASDQLVQAKYVDQETVDGMKKEMSVVANDPNAVFFFSFIQAKAKNI</sequence>
<dbReference type="EMBL" id="JAYGJQ010000001">
    <property type="protein sequence ID" value="MEA9356161.1"/>
    <property type="molecule type" value="Genomic_DNA"/>
</dbReference>
<keyword evidence="1" id="KW-0808">Transferase</keyword>
<evidence type="ECO:0000256" key="1">
    <source>
        <dbReference type="ARBA" id="ARBA00022679"/>
    </source>
</evidence>
<dbReference type="CDD" id="cd02440">
    <property type="entry name" value="AdoMet_MTases"/>
    <property type="match status" value="1"/>
</dbReference>
<protein>
    <submittedName>
        <fullName evidence="3">Methyltransferase domain-containing protein</fullName>
    </submittedName>
</protein>
<evidence type="ECO:0000259" key="2">
    <source>
        <dbReference type="Pfam" id="PF08241"/>
    </source>
</evidence>
<proteinExistence type="predicted"/>
<organism evidence="3 4">
    <name type="scientific">Bacteriovorax antarcticus</name>
    <dbReference type="NCBI Taxonomy" id="3088717"/>
    <lineage>
        <taxon>Bacteria</taxon>
        <taxon>Pseudomonadati</taxon>
        <taxon>Bdellovibrionota</taxon>
        <taxon>Bacteriovoracia</taxon>
        <taxon>Bacteriovoracales</taxon>
        <taxon>Bacteriovoracaceae</taxon>
        <taxon>Bacteriovorax</taxon>
    </lineage>
</organism>
<dbReference type="RefSeq" id="WP_323575839.1">
    <property type="nucleotide sequence ID" value="NZ_JAYGJQ010000001.1"/>
</dbReference>
<dbReference type="PANTHER" id="PTHR44068:SF11">
    <property type="entry name" value="GERANYL DIPHOSPHATE 2-C-METHYLTRANSFERASE"/>
    <property type="match status" value="1"/>
</dbReference>
<keyword evidence="3" id="KW-0489">Methyltransferase</keyword>
<dbReference type="Pfam" id="PF08241">
    <property type="entry name" value="Methyltransf_11"/>
    <property type="match status" value="1"/>
</dbReference>
<gene>
    <name evidence="3" type="ORF">SHI21_08110</name>
</gene>
<evidence type="ECO:0000313" key="3">
    <source>
        <dbReference type="EMBL" id="MEA9356161.1"/>
    </source>
</evidence>
<dbReference type="PANTHER" id="PTHR44068">
    <property type="entry name" value="ZGC:194242"/>
    <property type="match status" value="1"/>
</dbReference>
<dbReference type="InterPro" id="IPR029063">
    <property type="entry name" value="SAM-dependent_MTases_sf"/>
</dbReference>
<dbReference type="InterPro" id="IPR013216">
    <property type="entry name" value="Methyltransf_11"/>
</dbReference>
<evidence type="ECO:0000313" key="4">
    <source>
        <dbReference type="Proteomes" id="UP001302274"/>
    </source>
</evidence>
<keyword evidence="4" id="KW-1185">Reference proteome</keyword>
<feature type="domain" description="Methyltransferase type 11" evidence="2">
    <location>
        <begin position="51"/>
        <end position="150"/>
    </location>
</feature>
<reference evidence="3 4" key="1">
    <citation type="submission" date="2023-11" db="EMBL/GenBank/DDBJ databases">
        <title>A Novel Polar Bacteriovorax (B. antarcticus) Isolated from the Biocrust in Antarctica.</title>
        <authorList>
            <person name="Mun W."/>
            <person name="Choi S.Y."/>
            <person name="Mitchell R.J."/>
        </authorList>
    </citation>
    <scope>NUCLEOTIDE SEQUENCE [LARGE SCALE GENOMIC DNA]</scope>
    <source>
        <strain evidence="3 4">PP10</strain>
    </source>
</reference>